<evidence type="ECO:0000313" key="1">
    <source>
        <dbReference type="EMBL" id="MBC2604318.1"/>
    </source>
</evidence>
<dbReference type="Proteomes" id="UP000525652">
    <property type="component" value="Unassembled WGS sequence"/>
</dbReference>
<sequence>MKTAAQSTKHHDELSLRRNATQQLVSDFCHEWFDRNGHWIHPVRIQENGEWINPPQAIPPTYTRLVFWLCMGLMNGSGEDVSLGNAIMDKARFYSHNTPPSAESITNNGDFDLFDIFVTNHAMQMLAIHGEKLSEGVRKKVATWAKNGLRTYKGNRQADYQFHGFNDNMPAKATLGLILGGEYFQDNDALEHGLWNLEQLASILSRRGLISEYNSPTYTPFTLMNLSVIAQKARSAKAKELATGCCERIWAEILAHFHRPSGLMGGPFSRAAHNDSTGHLNTLGFLLWLSLDEYVAPNPIEEFQTRPIRLLHAHGFAPESLGRLSWVSSSKLLPPPHLLAWARNRTYPFHFSATAERGGSGERHANEILITHYQEEEFSLGSADADSWTQLQTEAFYLTYRKNVPAHARDDVRVAYSHYLVNEEAPRDPDHSLPFHGAIHTIQNKRTVLTLARPSLLLKDTEIQRMRLCVLIPAHFGRVDNLEHKGKFVFIEDGPVRYAIRALNPSDWGGAAELKVESMDNYLVISMENYNGTARRFSQAELERTLNGFVFNIARSNEESYEEFRERQIAAQCLDYWTFGYRTVCYQNSETRIEFDYAVDSGHVAYAKINGLRIEKPVWKADGMPGRELAFLGSPYIPETLRFPYRSLKVNWDPNAPWVIASNFKEKDIGSSGPGWRSQ</sequence>
<evidence type="ECO:0000313" key="2">
    <source>
        <dbReference type="Proteomes" id="UP000525652"/>
    </source>
</evidence>
<comment type="caution">
    <text evidence="1">The sequence shown here is derived from an EMBL/GenBank/DDBJ whole genome shotgun (WGS) entry which is preliminary data.</text>
</comment>
<dbReference type="RefSeq" id="WP_185694931.1">
    <property type="nucleotide sequence ID" value="NZ_JACHVA010000143.1"/>
</dbReference>
<name>A0A7X1B4F9_9BACT</name>
<gene>
    <name evidence="1" type="ORF">H5P30_21270</name>
</gene>
<protein>
    <submittedName>
        <fullName evidence="1">Uncharacterized protein</fullName>
    </submittedName>
</protein>
<keyword evidence="2" id="KW-1185">Reference proteome</keyword>
<dbReference type="AlphaFoldDB" id="A0A7X1B4F9"/>
<dbReference type="EMBL" id="JACHVA010000143">
    <property type="protein sequence ID" value="MBC2604318.1"/>
    <property type="molecule type" value="Genomic_DNA"/>
</dbReference>
<organism evidence="1 2">
    <name type="scientific">Puniceicoccus vermicola</name>
    <dbReference type="NCBI Taxonomy" id="388746"/>
    <lineage>
        <taxon>Bacteria</taxon>
        <taxon>Pseudomonadati</taxon>
        <taxon>Verrucomicrobiota</taxon>
        <taxon>Opitutia</taxon>
        <taxon>Puniceicoccales</taxon>
        <taxon>Puniceicoccaceae</taxon>
        <taxon>Puniceicoccus</taxon>
    </lineage>
</organism>
<proteinExistence type="predicted"/>
<reference evidence="1 2" key="1">
    <citation type="submission" date="2020-07" db="EMBL/GenBank/DDBJ databases">
        <authorList>
            <person name="Feng X."/>
        </authorList>
    </citation>
    <scope>NUCLEOTIDE SEQUENCE [LARGE SCALE GENOMIC DNA]</scope>
    <source>
        <strain evidence="1 2">JCM14086</strain>
    </source>
</reference>
<accession>A0A7X1B4F9</accession>